<dbReference type="OrthoDB" id="30840at2759"/>
<feature type="domain" description="N-acetyltransferase" evidence="4">
    <location>
        <begin position="64"/>
        <end position="265"/>
    </location>
</feature>
<dbReference type="AlphaFoldDB" id="A0A5N6KI15"/>
<sequence length="274" mass="30356">MSAFEQREGTPQTPVMSESPNPVTPRQYEEHLQQELQKSLELIPQDQQIKTFHMYSNSHRDIHPYTRPLTISDLESVLTLENTAFTDPNERASREKLRYRLTRCGELCLGIFCTMTPGSDPEIETLSTGRPVETSRKNGGISVLIGHVVAAKTHDMTASDASMGVPDGWEATKPPRTSLGHQEDGRTIVIHSVAILPAFQGRGLGKILVTAYMQQMNSAGIADRLALIAHNHKINFYKALGFTEIGKSEAQFGGGGWYDLIYNLKTPEARTAYG</sequence>
<dbReference type="PROSITE" id="PS51186">
    <property type="entry name" value="GNAT"/>
    <property type="match status" value="1"/>
</dbReference>
<dbReference type="GO" id="GO:0005737">
    <property type="term" value="C:cytoplasm"/>
    <property type="evidence" value="ECO:0007669"/>
    <property type="project" value="TreeGrafter"/>
</dbReference>
<evidence type="ECO:0000313" key="5">
    <source>
        <dbReference type="EMBL" id="KAB8303420.1"/>
    </source>
</evidence>
<protein>
    <recommendedName>
        <fullName evidence="4">N-acetyltransferase domain-containing protein</fullName>
    </recommendedName>
</protein>
<evidence type="ECO:0000256" key="2">
    <source>
        <dbReference type="ARBA" id="ARBA00023315"/>
    </source>
</evidence>
<dbReference type="SUPFAM" id="SSF55729">
    <property type="entry name" value="Acyl-CoA N-acyltransferases (Nat)"/>
    <property type="match status" value="1"/>
</dbReference>
<dbReference type="GO" id="GO:0004059">
    <property type="term" value="F:aralkylamine N-acetyltransferase activity"/>
    <property type="evidence" value="ECO:0007669"/>
    <property type="project" value="TreeGrafter"/>
</dbReference>
<keyword evidence="1" id="KW-0808">Transferase</keyword>
<dbReference type="Gene3D" id="3.40.630.30">
    <property type="match status" value="1"/>
</dbReference>
<evidence type="ECO:0000256" key="3">
    <source>
        <dbReference type="SAM" id="MobiDB-lite"/>
    </source>
</evidence>
<organism evidence="5 6">
    <name type="scientific">Monilinia laxa</name>
    <name type="common">Brown rot fungus</name>
    <name type="synonym">Sclerotinia laxa</name>
    <dbReference type="NCBI Taxonomy" id="61186"/>
    <lineage>
        <taxon>Eukaryota</taxon>
        <taxon>Fungi</taxon>
        <taxon>Dikarya</taxon>
        <taxon>Ascomycota</taxon>
        <taxon>Pezizomycotina</taxon>
        <taxon>Leotiomycetes</taxon>
        <taxon>Helotiales</taxon>
        <taxon>Sclerotiniaceae</taxon>
        <taxon>Monilinia</taxon>
    </lineage>
</organism>
<accession>A0A5N6KI15</accession>
<comment type="caution">
    <text evidence="5">The sequence shown here is derived from an EMBL/GenBank/DDBJ whole genome shotgun (WGS) entry which is preliminary data.</text>
</comment>
<evidence type="ECO:0000259" key="4">
    <source>
        <dbReference type="PROSITE" id="PS51186"/>
    </source>
</evidence>
<gene>
    <name evidence="5" type="ORF">EYC80_004847</name>
</gene>
<dbReference type="Proteomes" id="UP000326757">
    <property type="component" value="Unassembled WGS sequence"/>
</dbReference>
<dbReference type="InterPro" id="IPR016181">
    <property type="entry name" value="Acyl_CoA_acyltransferase"/>
</dbReference>
<proteinExistence type="predicted"/>
<dbReference type="EMBL" id="VIGI01000002">
    <property type="protein sequence ID" value="KAB8303420.1"/>
    <property type="molecule type" value="Genomic_DNA"/>
</dbReference>
<evidence type="ECO:0000313" key="6">
    <source>
        <dbReference type="Proteomes" id="UP000326757"/>
    </source>
</evidence>
<dbReference type="InterPro" id="IPR000182">
    <property type="entry name" value="GNAT_dom"/>
</dbReference>
<feature type="region of interest" description="Disordered" evidence="3">
    <location>
        <begin position="1"/>
        <end position="26"/>
    </location>
</feature>
<evidence type="ECO:0000256" key="1">
    <source>
        <dbReference type="ARBA" id="ARBA00022679"/>
    </source>
</evidence>
<feature type="compositionally biased region" description="Polar residues" evidence="3">
    <location>
        <begin position="9"/>
        <end position="21"/>
    </location>
</feature>
<keyword evidence="2" id="KW-0012">Acyltransferase</keyword>
<dbReference type="PANTHER" id="PTHR10908:SF0">
    <property type="entry name" value="SEROTONIN N-ACETYLTRANSFERASE"/>
    <property type="match status" value="1"/>
</dbReference>
<name>A0A5N6KI15_MONLA</name>
<dbReference type="Pfam" id="PF00583">
    <property type="entry name" value="Acetyltransf_1"/>
    <property type="match status" value="1"/>
</dbReference>
<keyword evidence="6" id="KW-1185">Reference proteome</keyword>
<reference evidence="5 6" key="1">
    <citation type="submission" date="2019-06" db="EMBL/GenBank/DDBJ databases">
        <title>Genome Sequence of the Brown Rot Fungal Pathogen Monilinia laxa.</title>
        <authorList>
            <person name="De Miccolis Angelini R.M."/>
            <person name="Landi L."/>
            <person name="Abate D."/>
            <person name="Pollastro S."/>
            <person name="Romanazzi G."/>
            <person name="Faretra F."/>
        </authorList>
    </citation>
    <scope>NUCLEOTIDE SEQUENCE [LARGE SCALE GENOMIC DNA]</scope>
    <source>
        <strain evidence="5 6">Mlax316</strain>
    </source>
</reference>
<dbReference type="PANTHER" id="PTHR10908">
    <property type="entry name" value="SEROTONIN N-ACETYLTRANSFERASE"/>
    <property type="match status" value="1"/>
</dbReference>
<dbReference type="InterPro" id="IPR051635">
    <property type="entry name" value="SNAT-like"/>
</dbReference>
<dbReference type="CDD" id="cd04301">
    <property type="entry name" value="NAT_SF"/>
    <property type="match status" value="1"/>
</dbReference>